<dbReference type="Pfam" id="PF04714">
    <property type="entry name" value="BCL_N"/>
    <property type="match status" value="1"/>
</dbReference>
<dbReference type="InterPro" id="IPR006804">
    <property type="entry name" value="BCL7"/>
</dbReference>
<dbReference type="GeneID" id="590446"/>
<evidence type="ECO:0000313" key="4">
    <source>
        <dbReference type="Proteomes" id="UP000007110"/>
    </source>
</evidence>
<name>A0A7M7P7D0_STRPU</name>
<feature type="region of interest" description="Disordered" evidence="2">
    <location>
        <begin position="57"/>
        <end position="231"/>
    </location>
</feature>
<accession>A0A7M7P7D0</accession>
<evidence type="ECO:0000256" key="1">
    <source>
        <dbReference type="ARBA" id="ARBA00010326"/>
    </source>
</evidence>
<dbReference type="InParanoid" id="A0A7M7P7D0"/>
<dbReference type="EnsemblMetazoa" id="XM_030991287">
    <property type="protein sequence ID" value="XP_030847147"/>
    <property type="gene ID" value="LOC590446"/>
</dbReference>
<feature type="compositionally biased region" description="Polar residues" evidence="2">
    <location>
        <begin position="112"/>
        <end position="124"/>
    </location>
</feature>
<evidence type="ECO:0000256" key="2">
    <source>
        <dbReference type="SAM" id="MobiDB-lite"/>
    </source>
</evidence>
<evidence type="ECO:0000313" key="3">
    <source>
        <dbReference type="EnsemblMetazoa" id="XP_030847147"/>
    </source>
</evidence>
<dbReference type="KEGG" id="spu:590446"/>
<dbReference type="PANTHER" id="PTHR12767">
    <property type="entry name" value="BCL7 RELATED"/>
    <property type="match status" value="1"/>
</dbReference>
<reference evidence="3" key="2">
    <citation type="submission" date="2021-01" db="UniProtKB">
        <authorList>
            <consortium name="EnsemblMetazoa"/>
        </authorList>
    </citation>
    <scope>IDENTIFICATION</scope>
</reference>
<dbReference type="FunCoup" id="A0A7M7P7D0">
    <property type="interactions" value="1733"/>
</dbReference>
<evidence type="ECO:0008006" key="5">
    <source>
        <dbReference type="Google" id="ProtNLM"/>
    </source>
</evidence>
<feature type="compositionally biased region" description="Basic and acidic residues" evidence="2">
    <location>
        <begin position="57"/>
        <end position="72"/>
    </location>
</feature>
<reference evidence="4" key="1">
    <citation type="submission" date="2015-02" db="EMBL/GenBank/DDBJ databases">
        <title>Genome sequencing for Strongylocentrotus purpuratus.</title>
        <authorList>
            <person name="Murali S."/>
            <person name="Liu Y."/>
            <person name="Vee V."/>
            <person name="English A."/>
            <person name="Wang M."/>
            <person name="Skinner E."/>
            <person name="Han Y."/>
            <person name="Muzny D.M."/>
            <person name="Worley K.C."/>
            <person name="Gibbs R.A."/>
        </authorList>
    </citation>
    <scope>NUCLEOTIDE SEQUENCE</scope>
</reference>
<dbReference type="Proteomes" id="UP000007110">
    <property type="component" value="Unassembled WGS sequence"/>
</dbReference>
<comment type="similarity">
    <text evidence="1">Belongs to the BCL7 family.</text>
</comment>
<feature type="region of interest" description="Disordered" evidence="2">
    <location>
        <begin position="1"/>
        <end position="22"/>
    </location>
</feature>
<protein>
    <recommendedName>
        <fullName evidence="5">B-cell CLL/lymphoma 7 protein family member A</fullName>
    </recommendedName>
</protein>
<feature type="compositionally biased region" description="Basic and acidic residues" evidence="2">
    <location>
        <begin position="9"/>
        <end position="22"/>
    </location>
</feature>
<keyword evidence="4" id="KW-1185">Reference proteome</keyword>
<organism evidence="3 4">
    <name type="scientific">Strongylocentrotus purpuratus</name>
    <name type="common">Purple sea urchin</name>
    <dbReference type="NCBI Taxonomy" id="7668"/>
    <lineage>
        <taxon>Eukaryota</taxon>
        <taxon>Metazoa</taxon>
        <taxon>Echinodermata</taxon>
        <taxon>Eleutherozoa</taxon>
        <taxon>Echinozoa</taxon>
        <taxon>Echinoidea</taxon>
        <taxon>Euechinoidea</taxon>
        <taxon>Echinacea</taxon>
        <taxon>Camarodonta</taxon>
        <taxon>Echinidea</taxon>
        <taxon>Strongylocentrotidae</taxon>
        <taxon>Strongylocentrotus</taxon>
    </lineage>
</organism>
<dbReference type="OrthoDB" id="5989898at2759"/>
<dbReference type="OMA" id="KWVPVVE"/>
<feature type="compositionally biased region" description="Low complexity" evidence="2">
    <location>
        <begin position="125"/>
        <end position="137"/>
    </location>
</feature>
<sequence length="231" mass="26028">MMMSSSRSSRAETRSRAKDEIKRVMQAIDRVRKWEKKWITIGDTTLKIFKWVPIIEAKKKTDDQNGQDDKTSETSSQGDAKSMNGEQEKENRFDSNSQQTTPVKLRDIPNLEDSNSRLTPSSALSYDESTMDSMMSSDLDESSNQGPTAEDAEKSRFTSSENRIQPPDVQPSIEKETDEQDSPSKDEEPPLLTAEEPVSKQNARPHSAMDDDPDEPPSKQPRLESQVSNNS</sequence>
<dbReference type="RefSeq" id="XP_030847147.1">
    <property type="nucleotide sequence ID" value="XM_030991287.1"/>
</dbReference>
<dbReference type="PANTHER" id="PTHR12767:SF9">
    <property type="entry name" value="BCL7-LIKE"/>
    <property type="match status" value="1"/>
</dbReference>
<dbReference type="AlphaFoldDB" id="A0A7M7P7D0"/>
<proteinExistence type="inferred from homology"/>